<evidence type="ECO:0000256" key="4">
    <source>
        <dbReference type="ARBA" id="ARBA00023136"/>
    </source>
</evidence>
<feature type="transmembrane region" description="Helical" evidence="5">
    <location>
        <begin position="26"/>
        <end position="47"/>
    </location>
</feature>
<keyword evidence="2 5" id="KW-0812">Transmembrane</keyword>
<protein>
    <submittedName>
        <fullName evidence="7">MFS transporter</fullName>
    </submittedName>
</protein>
<dbReference type="EMBL" id="VANP01000012">
    <property type="protein sequence ID" value="TLP54859.1"/>
    <property type="molecule type" value="Genomic_DNA"/>
</dbReference>
<feature type="transmembrane region" description="Helical" evidence="5">
    <location>
        <begin position="238"/>
        <end position="259"/>
    </location>
</feature>
<evidence type="ECO:0000256" key="5">
    <source>
        <dbReference type="SAM" id="Phobius"/>
    </source>
</evidence>
<feature type="transmembrane region" description="Helical" evidence="5">
    <location>
        <begin position="415"/>
        <end position="436"/>
    </location>
</feature>
<dbReference type="AlphaFoldDB" id="A0A5R8YN05"/>
<sequence>MVTESAAGSLDDRAEYDRRTRSAVRLVMLASFMVLADVSIMNVAGPVIQRDLGADLGEVQLMIAVYQIAYASLLVTGGRLGDIHGRRLLVVVGTVCFLLASVACGVAQDPLQLIVFRGAQGASAALLSPQVVATIQVAVPQARRMSALSLLGAVMQIATIIGPLIAGVAIAWNPGGLSWRLIFFVNVPVCLVLLVRHTLVPADRAAGRRRIDGAGVVLVVLTLLALTVPLTVARGRGWPLWGWVMLAASPLLLAAFAFAQRRLNARGAEPLLPLQLWREGGFRASVLLYLVFFGGAICFFLYYALVLQGGLGMSAFWTSVSVTPYAVGAMASSSYSRKLVPRIGARRTVLTGIAFCCAGTASMLLPLALSRTSALPVWMLGPLTITGIGMGLVIAPLLSLALAGIEPAHAGAASGLLSTVQQVGGALGVVVMGLLFSVSESGPASLSELGDGLMRGLLFEVAAFLLAAVLIMRLARVTRPA</sequence>
<dbReference type="PANTHER" id="PTHR42718">
    <property type="entry name" value="MAJOR FACILITATOR SUPERFAMILY MULTIDRUG TRANSPORTER MFSC"/>
    <property type="match status" value="1"/>
</dbReference>
<dbReference type="InterPro" id="IPR020846">
    <property type="entry name" value="MFS_dom"/>
</dbReference>
<comment type="subcellular location">
    <subcellularLocation>
        <location evidence="1">Cell membrane</location>
        <topology evidence="1">Multi-pass membrane protein</topology>
    </subcellularLocation>
</comment>
<feature type="transmembrane region" description="Helical" evidence="5">
    <location>
        <begin position="211"/>
        <end position="232"/>
    </location>
</feature>
<name>A0A5R8YN05_9ACTN</name>
<accession>A0A5R8YN05</accession>
<feature type="transmembrane region" description="Helical" evidence="5">
    <location>
        <begin position="59"/>
        <end position="76"/>
    </location>
</feature>
<evidence type="ECO:0000256" key="2">
    <source>
        <dbReference type="ARBA" id="ARBA00022692"/>
    </source>
</evidence>
<feature type="transmembrane region" description="Helical" evidence="5">
    <location>
        <begin position="315"/>
        <end position="336"/>
    </location>
</feature>
<dbReference type="Pfam" id="PF07690">
    <property type="entry name" value="MFS_1"/>
    <property type="match status" value="1"/>
</dbReference>
<feature type="transmembrane region" description="Helical" evidence="5">
    <location>
        <begin position="348"/>
        <end position="369"/>
    </location>
</feature>
<evidence type="ECO:0000313" key="7">
    <source>
        <dbReference type="EMBL" id="TLP54859.1"/>
    </source>
</evidence>
<feature type="transmembrane region" description="Helical" evidence="5">
    <location>
        <begin position="280"/>
        <end position="303"/>
    </location>
</feature>
<feature type="domain" description="Major facilitator superfamily (MFS) profile" evidence="6">
    <location>
        <begin position="23"/>
        <end position="479"/>
    </location>
</feature>
<feature type="transmembrane region" description="Helical" evidence="5">
    <location>
        <begin position="178"/>
        <end position="199"/>
    </location>
</feature>
<keyword evidence="3 5" id="KW-1133">Transmembrane helix</keyword>
<evidence type="ECO:0000259" key="6">
    <source>
        <dbReference type="PROSITE" id="PS50850"/>
    </source>
</evidence>
<organism evidence="7 8">
    <name type="scientific">Microbispora triticiradicis</name>
    <dbReference type="NCBI Taxonomy" id="2200763"/>
    <lineage>
        <taxon>Bacteria</taxon>
        <taxon>Bacillati</taxon>
        <taxon>Actinomycetota</taxon>
        <taxon>Actinomycetes</taxon>
        <taxon>Streptosporangiales</taxon>
        <taxon>Streptosporangiaceae</taxon>
        <taxon>Microbispora</taxon>
    </lineage>
</organism>
<evidence type="ECO:0000256" key="1">
    <source>
        <dbReference type="ARBA" id="ARBA00004651"/>
    </source>
</evidence>
<proteinExistence type="predicted"/>
<dbReference type="GO" id="GO:0005886">
    <property type="term" value="C:plasma membrane"/>
    <property type="evidence" value="ECO:0007669"/>
    <property type="project" value="UniProtKB-SubCell"/>
</dbReference>
<dbReference type="OrthoDB" id="7375466at2"/>
<dbReference type="Proteomes" id="UP000309033">
    <property type="component" value="Unassembled WGS sequence"/>
</dbReference>
<dbReference type="CDD" id="cd17321">
    <property type="entry name" value="MFS_MMR_MDR_like"/>
    <property type="match status" value="1"/>
</dbReference>
<reference evidence="7" key="1">
    <citation type="submission" date="2019-05" db="EMBL/GenBank/DDBJ databases">
        <title>Isolation, diversity and antifungal activity of Actinobacteria from wheat.</title>
        <authorList>
            <person name="Yu B."/>
        </authorList>
    </citation>
    <scope>NUCLEOTIDE SEQUENCE [LARGE SCALE GENOMIC DNA]</scope>
    <source>
        <strain evidence="7">NEAU-HEGS1-5</strain>
    </source>
</reference>
<dbReference type="PROSITE" id="PS50850">
    <property type="entry name" value="MFS"/>
    <property type="match status" value="1"/>
</dbReference>
<dbReference type="GO" id="GO:0022857">
    <property type="term" value="F:transmembrane transporter activity"/>
    <property type="evidence" value="ECO:0007669"/>
    <property type="project" value="InterPro"/>
</dbReference>
<dbReference type="Gene3D" id="1.20.1720.10">
    <property type="entry name" value="Multidrug resistance protein D"/>
    <property type="match status" value="1"/>
</dbReference>
<dbReference type="InterPro" id="IPR011701">
    <property type="entry name" value="MFS"/>
</dbReference>
<feature type="transmembrane region" description="Helical" evidence="5">
    <location>
        <begin position="375"/>
        <end position="403"/>
    </location>
</feature>
<dbReference type="PANTHER" id="PTHR42718:SF39">
    <property type="entry name" value="ACTINORHODIN TRANSPORTER-RELATED"/>
    <property type="match status" value="1"/>
</dbReference>
<feature type="transmembrane region" description="Helical" evidence="5">
    <location>
        <begin position="114"/>
        <end position="135"/>
    </location>
</feature>
<dbReference type="SUPFAM" id="SSF103473">
    <property type="entry name" value="MFS general substrate transporter"/>
    <property type="match status" value="1"/>
</dbReference>
<keyword evidence="8" id="KW-1185">Reference proteome</keyword>
<gene>
    <name evidence="7" type="ORF">FED44_27345</name>
</gene>
<evidence type="ECO:0000313" key="8">
    <source>
        <dbReference type="Proteomes" id="UP000309033"/>
    </source>
</evidence>
<dbReference type="InterPro" id="IPR036259">
    <property type="entry name" value="MFS_trans_sf"/>
</dbReference>
<comment type="caution">
    <text evidence="7">The sequence shown here is derived from an EMBL/GenBank/DDBJ whole genome shotgun (WGS) entry which is preliminary data.</text>
</comment>
<dbReference type="Gene3D" id="1.20.1250.20">
    <property type="entry name" value="MFS general substrate transporter like domains"/>
    <property type="match status" value="1"/>
</dbReference>
<keyword evidence="4 5" id="KW-0472">Membrane</keyword>
<evidence type="ECO:0000256" key="3">
    <source>
        <dbReference type="ARBA" id="ARBA00022989"/>
    </source>
</evidence>
<feature type="transmembrane region" description="Helical" evidence="5">
    <location>
        <begin position="88"/>
        <end position="108"/>
    </location>
</feature>
<feature type="transmembrane region" description="Helical" evidence="5">
    <location>
        <begin position="456"/>
        <end position="475"/>
    </location>
</feature>
<feature type="transmembrane region" description="Helical" evidence="5">
    <location>
        <begin position="147"/>
        <end position="172"/>
    </location>
</feature>